<sequence length="18" mass="1975">MTEPEAEAALGSWEAARR</sequence>
<organism evidence="1">
    <name type="scientific">Arundo donax</name>
    <name type="common">Giant reed</name>
    <name type="synonym">Donax arundinaceus</name>
    <dbReference type="NCBI Taxonomy" id="35708"/>
    <lineage>
        <taxon>Eukaryota</taxon>
        <taxon>Viridiplantae</taxon>
        <taxon>Streptophyta</taxon>
        <taxon>Embryophyta</taxon>
        <taxon>Tracheophyta</taxon>
        <taxon>Spermatophyta</taxon>
        <taxon>Magnoliopsida</taxon>
        <taxon>Liliopsida</taxon>
        <taxon>Poales</taxon>
        <taxon>Poaceae</taxon>
        <taxon>PACMAD clade</taxon>
        <taxon>Arundinoideae</taxon>
        <taxon>Arundineae</taxon>
        <taxon>Arundo</taxon>
    </lineage>
</organism>
<protein>
    <submittedName>
        <fullName evidence="1">Uncharacterized protein</fullName>
    </submittedName>
</protein>
<accession>A0A0A9QVN6</accession>
<proteinExistence type="predicted"/>
<reference evidence="1" key="2">
    <citation type="journal article" date="2015" name="Data Brief">
        <title>Shoot transcriptome of the giant reed, Arundo donax.</title>
        <authorList>
            <person name="Barrero R.A."/>
            <person name="Guerrero F.D."/>
            <person name="Moolhuijzen P."/>
            <person name="Goolsby J.A."/>
            <person name="Tidwell J."/>
            <person name="Bellgard S.E."/>
            <person name="Bellgard M.I."/>
        </authorList>
    </citation>
    <scope>NUCLEOTIDE SEQUENCE</scope>
    <source>
        <tissue evidence="1">Shoot tissue taken approximately 20 cm above the soil surface</tissue>
    </source>
</reference>
<name>A0A0A9QVN6_ARUDO</name>
<dbReference type="AlphaFoldDB" id="A0A0A9QVN6"/>
<reference evidence="1" key="1">
    <citation type="submission" date="2014-09" db="EMBL/GenBank/DDBJ databases">
        <authorList>
            <person name="Magalhaes I.L.F."/>
            <person name="Oliveira U."/>
            <person name="Santos F.R."/>
            <person name="Vidigal T.H.D.A."/>
            <person name="Brescovit A.D."/>
            <person name="Santos A.J."/>
        </authorList>
    </citation>
    <scope>NUCLEOTIDE SEQUENCE</scope>
    <source>
        <tissue evidence="1">Shoot tissue taken approximately 20 cm above the soil surface</tissue>
    </source>
</reference>
<dbReference type="EMBL" id="GBRH01191824">
    <property type="protein sequence ID" value="JAE06072.1"/>
    <property type="molecule type" value="Transcribed_RNA"/>
</dbReference>
<evidence type="ECO:0000313" key="1">
    <source>
        <dbReference type="EMBL" id="JAE06072.1"/>
    </source>
</evidence>